<proteinExistence type="predicted"/>
<sequence>MQTAVGNALAVDFFVGFCLRYFGLDVDVILFRETSFFVQFIKSSERILALL</sequence>
<comment type="caution">
    <text evidence="1">The sequence shown here is derived from an EMBL/GenBank/DDBJ whole genome shotgun (WGS) entry which is preliminary data.</text>
</comment>
<gene>
    <name evidence="1" type="ORF">SDC9_205917</name>
</gene>
<organism evidence="1">
    <name type="scientific">bioreactor metagenome</name>
    <dbReference type="NCBI Taxonomy" id="1076179"/>
    <lineage>
        <taxon>unclassified sequences</taxon>
        <taxon>metagenomes</taxon>
        <taxon>ecological metagenomes</taxon>
    </lineage>
</organism>
<accession>A0A645JCT0</accession>
<name>A0A645JCT0_9ZZZZ</name>
<dbReference type="EMBL" id="VSSQ01130648">
    <property type="protein sequence ID" value="MPN58214.1"/>
    <property type="molecule type" value="Genomic_DNA"/>
</dbReference>
<reference evidence="1" key="1">
    <citation type="submission" date="2019-08" db="EMBL/GenBank/DDBJ databases">
        <authorList>
            <person name="Kucharzyk K."/>
            <person name="Murdoch R.W."/>
            <person name="Higgins S."/>
            <person name="Loffler F."/>
        </authorList>
    </citation>
    <scope>NUCLEOTIDE SEQUENCE</scope>
</reference>
<evidence type="ECO:0000313" key="1">
    <source>
        <dbReference type="EMBL" id="MPN58214.1"/>
    </source>
</evidence>
<dbReference type="AlphaFoldDB" id="A0A645JCT0"/>
<protein>
    <submittedName>
        <fullName evidence="1">Uncharacterized protein</fullName>
    </submittedName>
</protein>